<dbReference type="HOGENOM" id="CLU_3383131_0_0_9"/>
<reference evidence="1 2" key="2">
    <citation type="submission" date="2007-09" db="EMBL/GenBank/DDBJ databases">
        <authorList>
            <person name="Fulton L."/>
            <person name="Clifton S."/>
            <person name="Fulton B."/>
            <person name="Xu J."/>
            <person name="Minx P."/>
            <person name="Pepin K.H."/>
            <person name="Johnson M."/>
            <person name="Thiruvilangam P."/>
            <person name="Bhonagiri V."/>
            <person name="Nash W.E."/>
            <person name="Mardis E.R."/>
            <person name="Wilson R.K."/>
        </authorList>
    </citation>
    <scope>NUCLEOTIDE SEQUENCE [LARGE SCALE GENOMIC DNA]</scope>
    <source>
        <strain evidence="1 2">ATCC 33270</strain>
    </source>
</reference>
<evidence type="ECO:0000313" key="1">
    <source>
        <dbReference type="EMBL" id="EDP24001.1"/>
    </source>
</evidence>
<proteinExistence type="predicted"/>
<gene>
    <name evidence="1" type="ORF">PEPMIC_00580</name>
</gene>
<name>A8SK53_9FIRM</name>
<organism evidence="1 2">
    <name type="scientific">Parvimonas micra ATCC 33270</name>
    <dbReference type="NCBI Taxonomy" id="411465"/>
    <lineage>
        <taxon>Bacteria</taxon>
        <taxon>Bacillati</taxon>
        <taxon>Bacillota</taxon>
        <taxon>Tissierellia</taxon>
        <taxon>Tissierellales</taxon>
        <taxon>Peptoniphilaceae</taxon>
        <taxon>Parvimonas</taxon>
    </lineage>
</organism>
<evidence type="ECO:0000313" key="2">
    <source>
        <dbReference type="Proteomes" id="UP000003162"/>
    </source>
</evidence>
<sequence>MLQEVGGLNTKEAENIKKNKLYGIKFDREILVL</sequence>
<dbReference type="EMBL" id="ABEE02000016">
    <property type="protein sequence ID" value="EDP24001.1"/>
    <property type="molecule type" value="Genomic_DNA"/>
</dbReference>
<reference evidence="1 2" key="1">
    <citation type="submission" date="2007-09" db="EMBL/GenBank/DDBJ databases">
        <title>Draft genome sequence of Peptostreptococcus micros (ATCC 33270).</title>
        <authorList>
            <person name="Sudarsanam P."/>
            <person name="Ley R."/>
            <person name="Guruge J."/>
            <person name="Turnbaugh P.J."/>
            <person name="Mahowald M."/>
            <person name="Liep D."/>
            <person name="Gordon J."/>
        </authorList>
    </citation>
    <scope>NUCLEOTIDE SEQUENCE [LARGE SCALE GENOMIC DNA]</scope>
    <source>
        <strain evidence="1 2">ATCC 33270</strain>
    </source>
</reference>
<accession>A8SK53</accession>
<dbReference type="AlphaFoldDB" id="A8SK53"/>
<comment type="caution">
    <text evidence="1">The sequence shown here is derived from an EMBL/GenBank/DDBJ whole genome shotgun (WGS) entry which is preliminary data.</text>
</comment>
<dbReference type="Proteomes" id="UP000003162">
    <property type="component" value="Unassembled WGS sequence"/>
</dbReference>
<protein>
    <submittedName>
        <fullName evidence="1">Uncharacterized protein</fullName>
    </submittedName>
</protein>